<organism evidence="1 2">
    <name type="scientific">Haloflavibacter putidus</name>
    <dbReference type="NCBI Taxonomy" id="2576776"/>
    <lineage>
        <taxon>Bacteria</taxon>
        <taxon>Pseudomonadati</taxon>
        <taxon>Bacteroidota</taxon>
        <taxon>Flavobacteriia</taxon>
        <taxon>Flavobacteriales</taxon>
        <taxon>Flavobacteriaceae</taxon>
        <taxon>Haloflavibacter</taxon>
    </lineage>
</organism>
<evidence type="ECO:0000313" key="2">
    <source>
        <dbReference type="Proteomes" id="UP000317169"/>
    </source>
</evidence>
<dbReference type="EMBL" id="VIAR01000002">
    <property type="protein sequence ID" value="TQD40177.1"/>
    <property type="molecule type" value="Genomic_DNA"/>
</dbReference>
<reference evidence="1 2" key="1">
    <citation type="submission" date="2019-06" db="EMBL/GenBank/DDBJ databases">
        <title>Flavibacter putida gen. nov., sp. nov., a novel marine bacterium of the family Flavobacteriaceae isolated from coastal seawater.</title>
        <authorList>
            <person name="Feng X."/>
        </authorList>
    </citation>
    <scope>NUCLEOTIDE SEQUENCE [LARGE SCALE GENOMIC DNA]</scope>
    <source>
        <strain evidence="1 2">PLHSN227</strain>
    </source>
</reference>
<proteinExistence type="predicted"/>
<evidence type="ECO:0000313" key="1">
    <source>
        <dbReference type="EMBL" id="TQD40177.1"/>
    </source>
</evidence>
<protein>
    <submittedName>
        <fullName evidence="1">Uncharacterized protein</fullName>
    </submittedName>
</protein>
<accession>A0A507ZT81</accession>
<dbReference type="AlphaFoldDB" id="A0A507ZT81"/>
<name>A0A507ZT81_9FLAO</name>
<keyword evidence="2" id="KW-1185">Reference proteome</keyword>
<gene>
    <name evidence="1" type="ORF">FKR84_02975</name>
</gene>
<sequence>MKIIFLILTLLFTQLFYSQVEIQEDNLTIEYKKNNKAGLMVGMGNITNVYSKSKKLIQYRIKVRIEMIDNEKRPFDPNKFSIVDEQNKIRLRPVDIANSNYLNQWHLNRLIKNKPNYKSLEDKYKPDIKDTFLDYEFEGVTNVCIPINYEAYDKFKISLKNPKTVAHESYFEPRDFRKQNLNLYFFIPVNSEITTLFYGNKKIADIKF</sequence>
<dbReference type="Proteomes" id="UP000317169">
    <property type="component" value="Unassembled WGS sequence"/>
</dbReference>
<dbReference type="OrthoDB" id="1426087at2"/>
<dbReference type="RefSeq" id="WP_141420707.1">
    <property type="nucleotide sequence ID" value="NZ_VIAR01000002.1"/>
</dbReference>
<comment type="caution">
    <text evidence="1">The sequence shown here is derived from an EMBL/GenBank/DDBJ whole genome shotgun (WGS) entry which is preliminary data.</text>
</comment>